<dbReference type="InterPro" id="IPR039421">
    <property type="entry name" value="Type_1_exporter"/>
</dbReference>
<feature type="transmembrane region" description="Helical" evidence="5">
    <location>
        <begin position="271"/>
        <end position="304"/>
    </location>
</feature>
<accession>A0A0X2NPB4</accession>
<dbReference type="SUPFAM" id="SSF90123">
    <property type="entry name" value="ABC transporter transmembrane region"/>
    <property type="match status" value="1"/>
</dbReference>
<dbReference type="Pfam" id="PF00664">
    <property type="entry name" value="ABC_membrane"/>
    <property type="match status" value="1"/>
</dbReference>
<dbReference type="SUPFAM" id="SSF52540">
    <property type="entry name" value="P-loop containing nucleoside triphosphate hydrolases"/>
    <property type="match status" value="1"/>
</dbReference>
<feature type="domain" description="ABC transporter" evidence="6">
    <location>
        <begin position="266"/>
        <end position="511"/>
    </location>
</feature>
<gene>
    <name evidence="8" type="ORF">CVAR292_02647</name>
</gene>
<evidence type="ECO:0000313" key="8">
    <source>
        <dbReference type="EMBL" id="CUU67286.1"/>
    </source>
</evidence>
<dbReference type="Gene3D" id="3.40.50.300">
    <property type="entry name" value="P-loop containing nucleotide triphosphate hydrolases"/>
    <property type="match status" value="1"/>
</dbReference>
<feature type="transmembrane region" description="Helical" evidence="5">
    <location>
        <begin position="177"/>
        <end position="200"/>
    </location>
</feature>
<dbReference type="InterPro" id="IPR036640">
    <property type="entry name" value="ABC1_TM_sf"/>
</dbReference>
<feature type="transmembrane region" description="Helical" evidence="5">
    <location>
        <begin position="78"/>
        <end position="99"/>
    </location>
</feature>
<evidence type="ECO:0000259" key="7">
    <source>
        <dbReference type="PROSITE" id="PS50929"/>
    </source>
</evidence>
<feature type="domain" description="ABC transmembrane type-1" evidence="7">
    <location>
        <begin position="41"/>
        <end position="323"/>
    </location>
</feature>
<organism evidence="8 9">
    <name type="scientific">Corynebacterium variabile</name>
    <dbReference type="NCBI Taxonomy" id="1727"/>
    <lineage>
        <taxon>Bacteria</taxon>
        <taxon>Bacillati</taxon>
        <taxon>Actinomycetota</taxon>
        <taxon>Actinomycetes</taxon>
        <taxon>Mycobacteriales</taxon>
        <taxon>Corynebacteriaceae</taxon>
        <taxon>Corynebacterium</taxon>
    </lineage>
</organism>
<dbReference type="CDD" id="cd07346">
    <property type="entry name" value="ABC_6TM_exporters"/>
    <property type="match status" value="1"/>
</dbReference>
<evidence type="ECO:0000256" key="5">
    <source>
        <dbReference type="SAM" id="Phobius"/>
    </source>
</evidence>
<dbReference type="GO" id="GO:0016887">
    <property type="term" value="F:ATP hydrolysis activity"/>
    <property type="evidence" value="ECO:0007669"/>
    <property type="project" value="InterPro"/>
</dbReference>
<keyword evidence="9" id="KW-1185">Reference proteome</keyword>
<dbReference type="GO" id="GO:0005886">
    <property type="term" value="C:plasma membrane"/>
    <property type="evidence" value="ECO:0007669"/>
    <property type="project" value="UniProtKB-SubCell"/>
</dbReference>
<evidence type="ECO:0000259" key="6">
    <source>
        <dbReference type="PROSITE" id="PS50893"/>
    </source>
</evidence>
<dbReference type="PROSITE" id="PS50929">
    <property type="entry name" value="ABC_TM1F"/>
    <property type="match status" value="1"/>
</dbReference>
<dbReference type="GO" id="GO:0005524">
    <property type="term" value="F:ATP binding"/>
    <property type="evidence" value="ECO:0007669"/>
    <property type="project" value="InterPro"/>
</dbReference>
<sequence length="521" mass="55133">MSSQNVQTATPPTLPTLPTATGAQARRFFRARLRPYRGTALAAGLVTLAAGGCVMVPPLATGRIVDRLGAPGVSFGDVLAPLALILASLPVGAVLSWWARVLFARVAEPTVATLREDVLAHALDLAPGVTEKAGTGELVSRVGDDSRLIFTAVATVLPQVLSALALLVLAVPGLFGLHWALGLAGLVGVPMYAASLRWYLPRSAPLYRAEREILSRRTTRFLDGATGRDALISQGWEDAEVTRLDAASDESRRVQDDVGRMLTRYFQRNHLAEFAVTAVILVGFVLVDASWTTVGAVTAAALLYHRLFNPTAEVIGTFDRILAGIVPVQQGSVTLDGIDLDALGTALRPTVVLASQRTDLFAATMRQNLTLGAGEGDGTEDATVEDAVRACGADWMLDLPEGLDTRVGDDGHHLTAHQAQHLALVRLLLLDPGYVVLDEATAEDGSSNSRVLNRASAQVIAGRGALVIAHRLSQARLADRILVMDAGRIVEDGTHDSLVAAGGRYATLWAAWTRGNGRGEG</sequence>
<dbReference type="PANTHER" id="PTHR43394:SF1">
    <property type="entry name" value="ATP-BINDING CASSETTE SUB-FAMILY B MEMBER 10, MITOCHONDRIAL"/>
    <property type="match status" value="1"/>
</dbReference>
<dbReference type="InterPro" id="IPR027417">
    <property type="entry name" value="P-loop_NTPase"/>
</dbReference>
<dbReference type="PANTHER" id="PTHR43394">
    <property type="entry name" value="ATP-DEPENDENT PERMEASE MDL1, MITOCHONDRIAL"/>
    <property type="match status" value="1"/>
</dbReference>
<evidence type="ECO:0000256" key="1">
    <source>
        <dbReference type="ARBA" id="ARBA00004651"/>
    </source>
</evidence>
<evidence type="ECO:0000256" key="4">
    <source>
        <dbReference type="ARBA" id="ARBA00023136"/>
    </source>
</evidence>
<dbReference type="Proteomes" id="UP000182498">
    <property type="component" value="Unassembled WGS sequence"/>
</dbReference>
<name>A0A0X2NPB4_9CORY</name>
<reference evidence="9" key="1">
    <citation type="submission" date="2015-11" db="EMBL/GenBank/DDBJ databases">
        <authorList>
            <person name="Dugat-Bony E."/>
        </authorList>
    </citation>
    <scope>NUCLEOTIDE SEQUENCE [LARGE SCALE GENOMIC DNA]</scope>
    <source>
        <strain evidence="9">Mu292</strain>
    </source>
</reference>
<evidence type="ECO:0000256" key="3">
    <source>
        <dbReference type="ARBA" id="ARBA00022989"/>
    </source>
</evidence>
<evidence type="ECO:0000313" key="9">
    <source>
        <dbReference type="Proteomes" id="UP000182498"/>
    </source>
</evidence>
<feature type="transmembrane region" description="Helical" evidence="5">
    <location>
        <begin position="148"/>
        <end position="171"/>
    </location>
</feature>
<protein>
    <submittedName>
        <fullName evidence="8">ABC transporter/ABC transporter transmembrane region</fullName>
    </submittedName>
</protein>
<dbReference type="PROSITE" id="PS50893">
    <property type="entry name" value="ABC_TRANSPORTER_2"/>
    <property type="match status" value="1"/>
</dbReference>
<comment type="subcellular location">
    <subcellularLocation>
        <location evidence="1">Cell membrane</location>
        <topology evidence="1">Multi-pass membrane protein</topology>
    </subcellularLocation>
</comment>
<evidence type="ECO:0000256" key="2">
    <source>
        <dbReference type="ARBA" id="ARBA00022692"/>
    </source>
</evidence>
<keyword evidence="3 5" id="KW-1133">Transmembrane helix</keyword>
<feature type="transmembrane region" description="Helical" evidence="5">
    <location>
        <begin position="36"/>
        <end position="58"/>
    </location>
</feature>
<dbReference type="InterPro" id="IPR003439">
    <property type="entry name" value="ABC_transporter-like_ATP-bd"/>
</dbReference>
<keyword evidence="4 5" id="KW-0472">Membrane</keyword>
<dbReference type="OrthoDB" id="9806127at2"/>
<dbReference type="EMBL" id="FAUH01000021">
    <property type="protein sequence ID" value="CUU67286.1"/>
    <property type="molecule type" value="Genomic_DNA"/>
</dbReference>
<dbReference type="Gene3D" id="1.20.1560.10">
    <property type="entry name" value="ABC transporter type 1, transmembrane domain"/>
    <property type="match status" value="1"/>
</dbReference>
<dbReference type="GO" id="GO:0015421">
    <property type="term" value="F:ABC-type oligopeptide transporter activity"/>
    <property type="evidence" value="ECO:0007669"/>
    <property type="project" value="TreeGrafter"/>
</dbReference>
<proteinExistence type="predicted"/>
<dbReference type="InterPro" id="IPR011527">
    <property type="entry name" value="ABC1_TM_dom"/>
</dbReference>
<dbReference type="AlphaFoldDB" id="A0A0X2NPB4"/>
<dbReference type="Pfam" id="PF00005">
    <property type="entry name" value="ABC_tran"/>
    <property type="match status" value="1"/>
</dbReference>
<dbReference type="RefSeq" id="WP_082796548.1">
    <property type="nucleotide sequence ID" value="NZ_FAUH01000021.1"/>
</dbReference>
<keyword evidence="2 5" id="KW-0812">Transmembrane</keyword>